<dbReference type="PANTHER" id="PTHR30251:SF4">
    <property type="entry name" value="SLR1668 PROTEIN"/>
    <property type="match status" value="1"/>
</dbReference>
<dbReference type="Proteomes" id="UP000326367">
    <property type="component" value="Unassembled WGS sequence"/>
</dbReference>
<reference evidence="3 4" key="1">
    <citation type="journal article" date="2020" name="Antonie Van Leeuwenhoek">
        <title>Stenotrophomonas cyclobalanopsidis sp. nov., isolated from the leaf spot disease of Cyclobalanopsis patelliformis.</title>
        <authorList>
            <person name="Bian D.R."/>
            <person name="Xue H."/>
            <person name="Piao C.G."/>
            <person name="Li Y."/>
        </authorList>
    </citation>
    <scope>NUCLEOTIDE SEQUENCE [LARGE SCALE GENOMIC DNA]</scope>
    <source>
        <strain evidence="3 4">TPQG1-4</strain>
    </source>
</reference>
<dbReference type="InterPro" id="IPR013783">
    <property type="entry name" value="Ig-like_fold"/>
</dbReference>
<dbReference type="InterPro" id="IPR050643">
    <property type="entry name" value="Periplasmic_pilus_chap"/>
</dbReference>
<dbReference type="Pfam" id="PF00345">
    <property type="entry name" value="PapD_N"/>
    <property type="match status" value="1"/>
</dbReference>
<keyword evidence="4" id="KW-1185">Reference proteome</keyword>
<feature type="chain" id="PRO_5046182002" evidence="1">
    <location>
        <begin position="30"/>
        <end position="250"/>
    </location>
</feature>
<dbReference type="SUPFAM" id="SSF49354">
    <property type="entry name" value="PapD-like"/>
    <property type="match status" value="1"/>
</dbReference>
<feature type="domain" description="Pili assembly chaperone N-terminal" evidence="2">
    <location>
        <begin position="35"/>
        <end position="153"/>
    </location>
</feature>
<dbReference type="Gene3D" id="2.60.40.10">
    <property type="entry name" value="Immunoglobulins"/>
    <property type="match status" value="1"/>
</dbReference>
<name>A0ABQ6SZU0_9GAMM</name>
<proteinExistence type="predicted"/>
<keyword evidence="1" id="KW-0732">Signal</keyword>
<evidence type="ECO:0000313" key="3">
    <source>
        <dbReference type="EMBL" id="KAA8997496.1"/>
    </source>
</evidence>
<dbReference type="InterPro" id="IPR016147">
    <property type="entry name" value="Pili_assmbl_chaperone_N"/>
</dbReference>
<organism evidence="3 4">
    <name type="scientific">Stenotrophomonas cyclobalanopsidis</name>
    <dbReference type="NCBI Taxonomy" id="2771362"/>
    <lineage>
        <taxon>Bacteria</taxon>
        <taxon>Pseudomonadati</taxon>
        <taxon>Pseudomonadota</taxon>
        <taxon>Gammaproteobacteria</taxon>
        <taxon>Lysobacterales</taxon>
        <taxon>Lysobacteraceae</taxon>
        <taxon>Stenotrophomonas</taxon>
    </lineage>
</organism>
<gene>
    <name evidence="3" type="ORF">FJU31_11740</name>
</gene>
<accession>A0ABQ6SZU0</accession>
<dbReference type="InterPro" id="IPR008962">
    <property type="entry name" value="PapD-like_sf"/>
</dbReference>
<sequence length="250" mass="27382">MGWHRMALPRPWLATGVALLLGLVLSAVAAAATSMQVAPTSLQMDPRQRAAELWLTNSGASPVKVQVRVFRWSQQDGEEQLVPTTDLMATPPMHEMAAGQQQLIRVMRTDPQPPASQQYYRLIVDEVPDLATRAEGMQFVLRYSIPVFIQPGGGDTLAPQLQAQLVRLDDGRNGVEIRNSGNSYAQIADLALGSAKRPRIIHPGLLGYVLPGQVMRWPLERTAIDRDNDEITAKLNGESAQTPLSPPPAR</sequence>
<evidence type="ECO:0000313" key="4">
    <source>
        <dbReference type="Proteomes" id="UP000326367"/>
    </source>
</evidence>
<evidence type="ECO:0000259" key="2">
    <source>
        <dbReference type="Pfam" id="PF00345"/>
    </source>
</evidence>
<dbReference type="PANTHER" id="PTHR30251">
    <property type="entry name" value="PILUS ASSEMBLY CHAPERONE"/>
    <property type="match status" value="1"/>
</dbReference>
<feature type="signal peptide" evidence="1">
    <location>
        <begin position="1"/>
        <end position="29"/>
    </location>
</feature>
<evidence type="ECO:0000256" key="1">
    <source>
        <dbReference type="SAM" id="SignalP"/>
    </source>
</evidence>
<comment type="caution">
    <text evidence="3">The sequence shown here is derived from an EMBL/GenBank/DDBJ whole genome shotgun (WGS) entry which is preliminary data.</text>
</comment>
<protein>
    <submittedName>
        <fullName evidence="3">Molecular chaperone</fullName>
    </submittedName>
</protein>
<dbReference type="EMBL" id="VYKI01000013">
    <property type="protein sequence ID" value="KAA8997496.1"/>
    <property type="molecule type" value="Genomic_DNA"/>
</dbReference>